<name>A0A3D9KXW5_MARFU</name>
<comment type="caution">
    <text evidence="2">The sequence shown here is derived from an EMBL/GenBank/DDBJ whole genome shotgun (WGS) entry which is preliminary data.</text>
</comment>
<dbReference type="InterPro" id="IPR000595">
    <property type="entry name" value="cNMP-bd_dom"/>
</dbReference>
<dbReference type="EMBL" id="QREG01000027">
    <property type="protein sequence ID" value="RED92988.1"/>
    <property type="molecule type" value="Genomic_DNA"/>
</dbReference>
<dbReference type="Pfam" id="PF00027">
    <property type="entry name" value="cNMP_binding"/>
    <property type="match status" value="1"/>
</dbReference>
<sequence>MLESLYNIAPPERAEELIHIGQIVDVTPGEHYISKGDIPKKMGFVLSGLFRYYYLSHQGDEYTKGLILENNFISSYSAMISSSPSHFFIQALEPSRILSIPYSKLKDLLASDPYWVQFCLRFIEKGFMVKEQRERELLLLSAEQRYLNFLKDYPGLDQRIKQTIIASYLGIKPESLSRIRKKLQT</sequence>
<reference evidence="2 3" key="1">
    <citation type="submission" date="2018-07" db="EMBL/GenBank/DDBJ databases">
        <title>Genomic Encyclopedia of Type Strains, Phase IV (KMG-IV): sequencing the most valuable type-strain genomes for metagenomic binning, comparative biology and taxonomic classification.</title>
        <authorList>
            <person name="Goeker M."/>
        </authorList>
    </citation>
    <scope>NUCLEOTIDE SEQUENCE [LARGE SCALE GENOMIC DNA]</scope>
    <source>
        <strain evidence="2 3">DSM 4134</strain>
    </source>
</reference>
<feature type="domain" description="Cyclic nucleotide-binding" evidence="1">
    <location>
        <begin position="5"/>
        <end position="109"/>
    </location>
</feature>
<proteinExistence type="predicted"/>
<evidence type="ECO:0000259" key="1">
    <source>
        <dbReference type="PROSITE" id="PS50042"/>
    </source>
</evidence>
<protein>
    <submittedName>
        <fullName evidence="2">CRP-like cAMP-binding protein</fullName>
    </submittedName>
</protein>
<keyword evidence="3" id="KW-1185">Reference proteome</keyword>
<dbReference type="Gene3D" id="2.60.120.10">
    <property type="entry name" value="Jelly Rolls"/>
    <property type="match status" value="1"/>
</dbReference>
<dbReference type="PROSITE" id="PS50042">
    <property type="entry name" value="CNMP_BINDING_3"/>
    <property type="match status" value="1"/>
</dbReference>
<evidence type="ECO:0000313" key="2">
    <source>
        <dbReference type="EMBL" id="RED92988.1"/>
    </source>
</evidence>
<dbReference type="OrthoDB" id="663011at2"/>
<dbReference type="CDD" id="cd00038">
    <property type="entry name" value="CAP_ED"/>
    <property type="match status" value="1"/>
</dbReference>
<gene>
    <name evidence="2" type="ORF">C7460_12712</name>
</gene>
<dbReference type="Proteomes" id="UP000256779">
    <property type="component" value="Unassembled WGS sequence"/>
</dbReference>
<dbReference type="InterPro" id="IPR014710">
    <property type="entry name" value="RmlC-like_jellyroll"/>
</dbReference>
<dbReference type="AlphaFoldDB" id="A0A3D9KXW5"/>
<organism evidence="2 3">
    <name type="scientific">Marinoscillum furvescens DSM 4134</name>
    <dbReference type="NCBI Taxonomy" id="1122208"/>
    <lineage>
        <taxon>Bacteria</taxon>
        <taxon>Pseudomonadati</taxon>
        <taxon>Bacteroidota</taxon>
        <taxon>Cytophagia</taxon>
        <taxon>Cytophagales</taxon>
        <taxon>Reichenbachiellaceae</taxon>
        <taxon>Marinoscillum</taxon>
    </lineage>
</organism>
<accession>A0A3D9KXW5</accession>
<evidence type="ECO:0000313" key="3">
    <source>
        <dbReference type="Proteomes" id="UP000256779"/>
    </source>
</evidence>
<dbReference type="InterPro" id="IPR018490">
    <property type="entry name" value="cNMP-bd_dom_sf"/>
</dbReference>
<dbReference type="SUPFAM" id="SSF51206">
    <property type="entry name" value="cAMP-binding domain-like"/>
    <property type="match status" value="1"/>
</dbReference>
<dbReference type="RefSeq" id="WP_115870032.1">
    <property type="nucleotide sequence ID" value="NZ_QREG01000027.1"/>
</dbReference>